<keyword evidence="3" id="KW-1185">Reference proteome</keyword>
<reference evidence="2 3" key="1">
    <citation type="submission" date="2019-09" db="EMBL/GenBank/DDBJ databases">
        <title>Phylogeny of genus Pseudoclavibacter and closely related genus.</title>
        <authorList>
            <person name="Li Y."/>
        </authorList>
    </citation>
    <scope>NUCLEOTIDE SEQUENCE [LARGE SCALE GENOMIC DNA]</scope>
    <source>
        <strain evidence="2 3">THG-MD12</strain>
    </source>
</reference>
<dbReference type="PANTHER" id="PTHR43539:SF78">
    <property type="entry name" value="FLAVIN-CONTAINING MONOOXYGENASE"/>
    <property type="match status" value="1"/>
</dbReference>
<proteinExistence type="predicted"/>
<dbReference type="Pfam" id="PF13738">
    <property type="entry name" value="Pyr_redox_3"/>
    <property type="match status" value="1"/>
</dbReference>
<dbReference type="PRINTS" id="PR00368">
    <property type="entry name" value="FADPNR"/>
</dbReference>
<evidence type="ECO:0000256" key="1">
    <source>
        <dbReference type="ARBA" id="ARBA00023002"/>
    </source>
</evidence>
<dbReference type="RefSeq" id="WP_151424648.1">
    <property type="nucleotide sequence ID" value="NZ_WBJX01000005.1"/>
</dbReference>
<dbReference type="GO" id="GO:0004497">
    <property type="term" value="F:monooxygenase activity"/>
    <property type="evidence" value="ECO:0007669"/>
    <property type="project" value="TreeGrafter"/>
</dbReference>
<comment type="caution">
    <text evidence="2">The sequence shown here is derived from an EMBL/GenBank/DDBJ whole genome shotgun (WGS) entry which is preliminary data.</text>
</comment>
<organism evidence="2 3">
    <name type="scientific">Pseudoclavibacter terrae</name>
    <dbReference type="NCBI Taxonomy" id="1530195"/>
    <lineage>
        <taxon>Bacteria</taxon>
        <taxon>Bacillati</taxon>
        <taxon>Actinomycetota</taxon>
        <taxon>Actinomycetes</taxon>
        <taxon>Micrococcales</taxon>
        <taxon>Microbacteriaceae</taxon>
        <taxon>Pseudoclavibacter</taxon>
    </lineage>
</organism>
<gene>
    <name evidence="2" type="ORF">F8O03_14720</name>
</gene>
<dbReference type="InterPro" id="IPR036188">
    <property type="entry name" value="FAD/NAD-bd_sf"/>
</dbReference>
<dbReference type="Gene3D" id="3.50.50.60">
    <property type="entry name" value="FAD/NAD(P)-binding domain"/>
    <property type="match status" value="1"/>
</dbReference>
<accession>A0A7J5AZG7</accession>
<dbReference type="InterPro" id="IPR050982">
    <property type="entry name" value="Auxin_biosynth/cation_transpt"/>
</dbReference>
<dbReference type="GO" id="GO:0050660">
    <property type="term" value="F:flavin adenine dinucleotide binding"/>
    <property type="evidence" value="ECO:0007669"/>
    <property type="project" value="TreeGrafter"/>
</dbReference>
<sequence>MTPRSATVVVIGAGQAGLSAGFHLQRRGFVSALDEPAAERTFVMLDANPEPGGAWQHRWESLTMATVNGIFDLPTFARTPGSEDEPSRDAVPRYFAEFEHAHPLPIVRPVRVLDVSRVGADPRGELLVRTDAAGVWRAGAIINATGTWNNPLLPSIPGQETFEGRQLHTRDYVSAEEFAGQRVAVVGGGISAVQQLEEISRGARTFWYTRREPVFLEHGFNPEVEGRSTIAKVIADVEAGEPASSVVSYTGLGWSPYAIAARDRGALVRRPMFTAIEPGGVREADGAFTPVDAILWATGFRADLAHLDTLGLRNERGGITMRGTQVADEPRIHLIGFGPSQSTVGANRAGRDAVRAIERLELGRSERTAGPRESAVS</sequence>
<dbReference type="SUPFAM" id="SSF51905">
    <property type="entry name" value="FAD/NAD(P)-binding domain"/>
    <property type="match status" value="2"/>
</dbReference>
<dbReference type="OrthoDB" id="178899at2"/>
<protein>
    <submittedName>
        <fullName evidence="2">NAD(P)/FAD-dependent oxidoreductase</fullName>
    </submittedName>
</protein>
<name>A0A7J5AZG7_9MICO</name>
<evidence type="ECO:0000313" key="2">
    <source>
        <dbReference type="EMBL" id="KAB1636944.1"/>
    </source>
</evidence>
<dbReference type="PANTHER" id="PTHR43539">
    <property type="entry name" value="FLAVIN-BINDING MONOOXYGENASE-LIKE PROTEIN (AFU_ORTHOLOGUE AFUA_4G09220)"/>
    <property type="match status" value="1"/>
</dbReference>
<dbReference type="Proteomes" id="UP000490386">
    <property type="component" value="Unassembled WGS sequence"/>
</dbReference>
<evidence type="ECO:0000313" key="3">
    <source>
        <dbReference type="Proteomes" id="UP000490386"/>
    </source>
</evidence>
<dbReference type="EMBL" id="WBJX01000005">
    <property type="protein sequence ID" value="KAB1636944.1"/>
    <property type="molecule type" value="Genomic_DNA"/>
</dbReference>
<dbReference type="AlphaFoldDB" id="A0A7J5AZG7"/>
<keyword evidence="1" id="KW-0560">Oxidoreductase</keyword>